<evidence type="ECO:0008006" key="3">
    <source>
        <dbReference type="Google" id="ProtNLM"/>
    </source>
</evidence>
<dbReference type="AlphaFoldDB" id="A0A2B4REZ4"/>
<keyword evidence="2" id="KW-1185">Reference proteome</keyword>
<dbReference type="EMBL" id="LSMT01000710">
    <property type="protein sequence ID" value="PFX14917.1"/>
    <property type="molecule type" value="Genomic_DNA"/>
</dbReference>
<gene>
    <name evidence="1" type="ORF">AWC38_SpisGene20895</name>
</gene>
<accession>A0A2B4REZ4</accession>
<sequence>MLERSIRVHPKVCPWISVRLKELIRKRQQAFYSNRQGLAYRFYRNAVNKERKLRKGKYYACKVQDLKGINPRSWWKEVNKLSGAKSQNVNLLNALNLPDFENLSPSQIANGINEALLEPLRQFQPLDRESGVYPLPLEDNPEFLEVTPERVYGNLSHLNKHKAPGPDGLSNWCLKEYAELLYQPIADILNSSYKEQNLPSVWKHANVTPLPKIKALGTALEVLEVVEVDLLENDAIFDLRPEGPSRRAISVVA</sequence>
<dbReference type="Proteomes" id="UP000225706">
    <property type="component" value="Unassembled WGS sequence"/>
</dbReference>
<reference evidence="2" key="1">
    <citation type="journal article" date="2017" name="bioRxiv">
        <title>Comparative analysis of the genomes of Stylophora pistillata and Acropora digitifera provides evidence for extensive differences between species of corals.</title>
        <authorList>
            <person name="Voolstra C.R."/>
            <person name="Li Y."/>
            <person name="Liew Y.J."/>
            <person name="Baumgarten S."/>
            <person name="Zoccola D."/>
            <person name="Flot J.-F."/>
            <person name="Tambutte S."/>
            <person name="Allemand D."/>
            <person name="Aranda M."/>
        </authorList>
    </citation>
    <scope>NUCLEOTIDE SEQUENCE [LARGE SCALE GENOMIC DNA]</scope>
</reference>
<comment type="caution">
    <text evidence="1">The sequence shown here is derived from an EMBL/GenBank/DDBJ whole genome shotgun (WGS) entry which is preliminary data.</text>
</comment>
<dbReference type="PANTHER" id="PTHR47510:SF3">
    <property type="entry name" value="ENDO_EXONUCLEASE_PHOSPHATASE DOMAIN-CONTAINING PROTEIN"/>
    <property type="match status" value="1"/>
</dbReference>
<protein>
    <recommendedName>
        <fullName evidence="3">RNA-directed DNA polymerase from mobile element jockey</fullName>
    </recommendedName>
</protein>
<organism evidence="1 2">
    <name type="scientific">Stylophora pistillata</name>
    <name type="common">Smooth cauliflower coral</name>
    <dbReference type="NCBI Taxonomy" id="50429"/>
    <lineage>
        <taxon>Eukaryota</taxon>
        <taxon>Metazoa</taxon>
        <taxon>Cnidaria</taxon>
        <taxon>Anthozoa</taxon>
        <taxon>Hexacorallia</taxon>
        <taxon>Scleractinia</taxon>
        <taxon>Astrocoeniina</taxon>
        <taxon>Pocilloporidae</taxon>
        <taxon>Stylophora</taxon>
    </lineage>
</organism>
<proteinExistence type="predicted"/>
<evidence type="ECO:0000313" key="2">
    <source>
        <dbReference type="Proteomes" id="UP000225706"/>
    </source>
</evidence>
<evidence type="ECO:0000313" key="1">
    <source>
        <dbReference type="EMBL" id="PFX14917.1"/>
    </source>
</evidence>
<dbReference type="PANTHER" id="PTHR47510">
    <property type="entry name" value="REVERSE TRANSCRIPTASE DOMAIN-CONTAINING PROTEIN"/>
    <property type="match status" value="1"/>
</dbReference>
<name>A0A2B4REZ4_STYPI</name>